<dbReference type="Pfam" id="PF03144">
    <property type="entry name" value="GTP_EFTU_D2"/>
    <property type="match status" value="1"/>
</dbReference>
<evidence type="ECO:0000256" key="8">
    <source>
        <dbReference type="ARBA" id="ARBA00050293"/>
    </source>
</evidence>
<feature type="binding site" evidence="11">
    <location>
        <begin position="14"/>
        <end position="19"/>
    </location>
    <ligand>
        <name>GTP</name>
        <dbReference type="ChEBI" id="CHEBI:37565"/>
    </ligand>
</feature>
<dbReference type="Gene3D" id="3.40.50.300">
    <property type="entry name" value="P-loop containing nucleotide triphosphate hydrolases"/>
    <property type="match status" value="1"/>
</dbReference>
<dbReference type="GO" id="GO:0005886">
    <property type="term" value="C:plasma membrane"/>
    <property type="evidence" value="ECO:0007669"/>
    <property type="project" value="UniProtKB-SubCell"/>
</dbReference>
<dbReference type="Pfam" id="PF00679">
    <property type="entry name" value="EFG_C"/>
    <property type="match status" value="1"/>
</dbReference>
<evidence type="ECO:0000256" key="6">
    <source>
        <dbReference type="ARBA" id="ARBA00023134"/>
    </source>
</evidence>
<dbReference type="STRING" id="1415657.FNIIJ_278"/>
<comment type="subcellular location">
    <subcellularLocation>
        <location evidence="11">Cell membrane</location>
        <topology evidence="11">Peripheral membrane protein</topology>
        <orientation evidence="11">Cytoplasmic side</orientation>
    </subcellularLocation>
</comment>
<organism evidence="13 14">
    <name type="scientific">Candidatus Walczuchella monophlebidarum</name>
    <dbReference type="NCBI Taxonomy" id="1415657"/>
    <lineage>
        <taxon>Bacteria</taxon>
        <taxon>Pseudomonadati</taxon>
        <taxon>Bacteroidota</taxon>
        <taxon>Flavobacteriia</taxon>
        <taxon>Flavobacteriales</taxon>
        <taxon>Candidatus Walczuchella</taxon>
    </lineage>
</organism>
<dbReference type="Pfam" id="PF06421">
    <property type="entry name" value="LepA_C"/>
    <property type="match status" value="1"/>
</dbReference>
<dbReference type="SUPFAM" id="SSF54980">
    <property type="entry name" value="EF-G C-terminal domain-like"/>
    <property type="match status" value="2"/>
</dbReference>
<dbReference type="InterPro" id="IPR000795">
    <property type="entry name" value="T_Tr_GTP-bd_dom"/>
</dbReference>
<sequence length="598" mass="67643">MKFIRNFCIIAHIDHGKSTLADRLLERTGTISDKEKKNQFLDDMDLERERGITIKSHAIQMNYKYKGIDYILNLIDTPGHVDFSSEVSRSITACEGALLIVDAVQGVQAQTISNFYLALENNLKIIPILNKIDLPGSNPERVVVDIVNLIGCLPEEIIYASAKKNIGIDKILNTIIEKIPHPHGDPISPLQALIFDSIYNSFRGVEAYFRVLNGEIRKGQKIKFMGTEKICSVDEIGIFKSKKIPMESIGPGNVGYLIPGIKNVLEIKVGDTFTSIDNPATNPIKGFKEVKPMVFAGVYPVDSKDYEELRTSIEKLRLNDVSLTFITESSIALGLGFRCGFLGMLHMEIIRDRLHREYNIAVITTVPNVAYKAFLKKSTKKFLWVNNPSDMPPSSFLERIEEPYIRASIITLCEYLGSIMSLCIKKRGIIKNQSYITPSKVELLLEIPLAEVVFDFYDKLKSLSKGYASFDYTPIEYRTSDLVRIDVLINTKTIDAFSAIVPRSNAFYIGKKMCEKLYKLIPRQQFEIPIQIAIGRKIIASETIKAFRKDVIAKCYGGDISRKKKLIEKQKKGKKKMRQIGKIEIPQLAFMTMLKLED</sequence>
<dbReference type="HOGENOM" id="CLU_009995_3_3_10"/>
<dbReference type="FunFam" id="3.30.70.870:FF:000004">
    <property type="entry name" value="Translation factor GUF1, mitochondrial"/>
    <property type="match status" value="1"/>
</dbReference>
<dbReference type="InterPro" id="IPR005225">
    <property type="entry name" value="Small_GTP-bd"/>
</dbReference>
<name>A0A068DWX2_9FLAO</name>
<proteinExistence type="inferred from homology"/>
<evidence type="ECO:0000256" key="1">
    <source>
        <dbReference type="ARBA" id="ARBA00005454"/>
    </source>
</evidence>
<keyword evidence="2 11" id="KW-1003">Cell membrane</keyword>
<comment type="similarity">
    <text evidence="1 11">Belongs to the TRAFAC class translation factor GTPase superfamily. Classic translation factor GTPase family. LepA subfamily.</text>
</comment>
<dbReference type="InterPro" id="IPR004161">
    <property type="entry name" value="EFTu-like_2"/>
</dbReference>
<dbReference type="Gene3D" id="2.40.30.10">
    <property type="entry name" value="Translation factors"/>
    <property type="match status" value="1"/>
</dbReference>
<dbReference type="GO" id="GO:0045727">
    <property type="term" value="P:positive regulation of translation"/>
    <property type="evidence" value="ECO:0007669"/>
    <property type="project" value="UniProtKB-UniRule"/>
</dbReference>
<dbReference type="GO" id="GO:0003746">
    <property type="term" value="F:translation elongation factor activity"/>
    <property type="evidence" value="ECO:0007669"/>
    <property type="project" value="UniProtKB-UniRule"/>
</dbReference>
<dbReference type="RefSeq" id="WP_038436265.1">
    <property type="nucleotide sequence ID" value="NZ_CP006873.1"/>
</dbReference>
<gene>
    <name evidence="11 13" type="primary">lepA</name>
    <name evidence="13" type="ORF">FNIIJ_278</name>
</gene>
<dbReference type="PANTHER" id="PTHR43512">
    <property type="entry name" value="TRANSLATION FACTOR GUF1-RELATED"/>
    <property type="match status" value="1"/>
</dbReference>
<dbReference type="InterPro" id="IPR035647">
    <property type="entry name" value="EFG_III/V"/>
</dbReference>
<dbReference type="InterPro" id="IPR035654">
    <property type="entry name" value="LepA_IV"/>
</dbReference>
<dbReference type="GO" id="GO:0043022">
    <property type="term" value="F:ribosome binding"/>
    <property type="evidence" value="ECO:0007669"/>
    <property type="project" value="UniProtKB-UniRule"/>
</dbReference>
<dbReference type="OrthoDB" id="9801591at2"/>
<dbReference type="GO" id="GO:0005525">
    <property type="term" value="F:GTP binding"/>
    <property type="evidence" value="ECO:0007669"/>
    <property type="project" value="UniProtKB-UniRule"/>
</dbReference>
<comment type="catalytic activity">
    <reaction evidence="8 11">
        <text>GTP + H2O = GDP + phosphate + H(+)</text>
        <dbReference type="Rhea" id="RHEA:19669"/>
        <dbReference type="ChEBI" id="CHEBI:15377"/>
        <dbReference type="ChEBI" id="CHEBI:15378"/>
        <dbReference type="ChEBI" id="CHEBI:37565"/>
        <dbReference type="ChEBI" id="CHEBI:43474"/>
        <dbReference type="ChEBI" id="CHEBI:58189"/>
        <dbReference type="EC" id="3.6.5.n1"/>
    </reaction>
</comment>
<dbReference type="CDD" id="cd16260">
    <property type="entry name" value="EF4_III"/>
    <property type="match status" value="1"/>
</dbReference>
<comment type="function">
    <text evidence="9 11">Required for accurate and efficient protein synthesis under certain stress conditions. May act as a fidelity factor of the translation reaction, by catalyzing a one-codon backward translocation of tRNAs on improperly translocated ribosomes. Back-translocation proceeds from a post-translocation (POST) complex to a pre-translocation (PRE) complex, thus giving elongation factor G a second chance to translocate the tRNAs correctly. Binds to ribosomes in a GTP-dependent manner.</text>
</comment>
<evidence type="ECO:0000256" key="3">
    <source>
        <dbReference type="ARBA" id="ARBA00022741"/>
    </source>
</evidence>
<dbReference type="Proteomes" id="UP000027148">
    <property type="component" value="Chromosome"/>
</dbReference>
<dbReference type="NCBIfam" id="TIGR01393">
    <property type="entry name" value="lepA"/>
    <property type="match status" value="1"/>
</dbReference>
<feature type="domain" description="Tr-type G" evidence="12">
    <location>
        <begin position="2"/>
        <end position="183"/>
    </location>
</feature>
<keyword evidence="14" id="KW-1185">Reference proteome</keyword>
<dbReference type="Gene3D" id="3.30.70.2570">
    <property type="entry name" value="Elongation factor 4, C-terminal domain"/>
    <property type="match status" value="1"/>
</dbReference>
<reference evidence="13 14" key="1">
    <citation type="journal article" date="2014" name="Genome Biol. Evol.">
        <title>Genome sequence of "Candidatus Walczuchella monophlebidarum" the flavobacterial endosymbiont of Llaveia axin axin (Hemiptera: Coccoidea: Monophlebidae).</title>
        <authorList>
            <person name="Rosas-Perez T."/>
            <person name="Rosenblueth M."/>
            <person name="Rincon-Rosales R."/>
            <person name="Mora J."/>
            <person name="Martinez-Romero E."/>
        </authorList>
    </citation>
    <scope>NUCLEOTIDE SEQUENCE [LARGE SCALE GENOMIC DNA]</scope>
    <source>
        <strain evidence="13">FNIIJ</strain>
    </source>
</reference>
<dbReference type="FunFam" id="3.30.70.2570:FF:000001">
    <property type="entry name" value="Translation factor GUF1, mitochondrial"/>
    <property type="match status" value="1"/>
</dbReference>
<evidence type="ECO:0000313" key="14">
    <source>
        <dbReference type="Proteomes" id="UP000027148"/>
    </source>
</evidence>
<dbReference type="KEGG" id="elv:FNIIJ_278"/>
<evidence type="ECO:0000256" key="4">
    <source>
        <dbReference type="ARBA" id="ARBA00022801"/>
    </source>
</evidence>
<dbReference type="CDD" id="cd03709">
    <property type="entry name" value="lepA_C"/>
    <property type="match status" value="1"/>
</dbReference>
<evidence type="ECO:0000256" key="5">
    <source>
        <dbReference type="ARBA" id="ARBA00022917"/>
    </source>
</evidence>
<dbReference type="FunFam" id="3.30.70.240:FF:000007">
    <property type="entry name" value="Translation factor GUF1, mitochondrial"/>
    <property type="match status" value="1"/>
</dbReference>
<evidence type="ECO:0000256" key="7">
    <source>
        <dbReference type="ARBA" id="ARBA00023136"/>
    </source>
</evidence>
<dbReference type="Gene3D" id="3.30.70.240">
    <property type="match status" value="1"/>
</dbReference>
<feature type="binding site" evidence="11">
    <location>
        <begin position="130"/>
        <end position="133"/>
    </location>
    <ligand>
        <name>GTP</name>
        <dbReference type="ChEBI" id="CHEBI:37565"/>
    </ligand>
</feature>
<dbReference type="PRINTS" id="PR00315">
    <property type="entry name" value="ELONGATNFCT"/>
</dbReference>
<dbReference type="PANTHER" id="PTHR43512:SF4">
    <property type="entry name" value="TRANSLATION FACTOR GUF1 HOMOLOG, CHLOROPLASTIC"/>
    <property type="match status" value="1"/>
</dbReference>
<dbReference type="InterPro" id="IPR006297">
    <property type="entry name" value="EF-4"/>
</dbReference>
<dbReference type="CDD" id="cd01890">
    <property type="entry name" value="LepA"/>
    <property type="match status" value="1"/>
</dbReference>
<evidence type="ECO:0000313" key="13">
    <source>
        <dbReference type="EMBL" id="AID37528.1"/>
    </source>
</evidence>
<dbReference type="InterPro" id="IPR027417">
    <property type="entry name" value="P-loop_NTPase"/>
</dbReference>
<dbReference type="Gene3D" id="3.30.70.870">
    <property type="entry name" value="Elongation Factor G (Translational Gtpase), domain 3"/>
    <property type="match status" value="1"/>
</dbReference>
<keyword evidence="3 11" id="KW-0547">Nucleotide-binding</keyword>
<dbReference type="GO" id="GO:0003924">
    <property type="term" value="F:GTPase activity"/>
    <property type="evidence" value="ECO:0007669"/>
    <property type="project" value="UniProtKB-UniRule"/>
</dbReference>
<dbReference type="CDD" id="cd03699">
    <property type="entry name" value="EF4_II"/>
    <property type="match status" value="1"/>
</dbReference>
<dbReference type="HAMAP" id="MF_00071">
    <property type="entry name" value="LepA"/>
    <property type="match status" value="1"/>
</dbReference>
<keyword evidence="7 11" id="KW-0472">Membrane</keyword>
<accession>A0A068DWX2</accession>
<evidence type="ECO:0000256" key="11">
    <source>
        <dbReference type="HAMAP-Rule" id="MF_00071"/>
    </source>
</evidence>
<evidence type="ECO:0000256" key="9">
    <source>
        <dbReference type="ARBA" id="ARBA00057626"/>
    </source>
</evidence>
<dbReference type="Pfam" id="PF00009">
    <property type="entry name" value="GTP_EFTU"/>
    <property type="match status" value="1"/>
</dbReference>
<comment type="similarity">
    <text evidence="10">Belongs to the GTP-binding elongation factor family. LepA subfamily.</text>
</comment>
<protein>
    <recommendedName>
        <fullName evidence="11">Elongation factor 4</fullName>
        <shortName evidence="11">EF-4</shortName>
        <ecNumber evidence="11">3.6.5.n1</ecNumber>
    </recommendedName>
    <alternativeName>
        <fullName evidence="11">Ribosomal back-translocase LepA</fullName>
    </alternativeName>
</protein>
<evidence type="ECO:0000259" key="12">
    <source>
        <dbReference type="PROSITE" id="PS51722"/>
    </source>
</evidence>
<dbReference type="InterPro" id="IPR000640">
    <property type="entry name" value="EFG_V-like"/>
</dbReference>
<dbReference type="PROSITE" id="PS51722">
    <property type="entry name" value="G_TR_2"/>
    <property type="match status" value="1"/>
</dbReference>
<keyword evidence="5 11" id="KW-0648">Protein biosynthesis</keyword>
<dbReference type="AlphaFoldDB" id="A0A068DWX2"/>
<dbReference type="EC" id="3.6.5.n1" evidence="11"/>
<keyword evidence="4 11" id="KW-0378">Hydrolase</keyword>
<dbReference type="EMBL" id="CP006873">
    <property type="protein sequence ID" value="AID37528.1"/>
    <property type="molecule type" value="Genomic_DNA"/>
</dbReference>
<evidence type="ECO:0000256" key="2">
    <source>
        <dbReference type="ARBA" id="ARBA00022475"/>
    </source>
</evidence>
<evidence type="ECO:0000256" key="10">
    <source>
        <dbReference type="ARBA" id="ARBA00061052"/>
    </source>
</evidence>
<dbReference type="InterPro" id="IPR038363">
    <property type="entry name" value="LepA_C_sf"/>
</dbReference>
<keyword evidence="6 11" id="KW-0342">GTP-binding</keyword>
<dbReference type="SUPFAM" id="SSF50447">
    <property type="entry name" value="Translation proteins"/>
    <property type="match status" value="1"/>
</dbReference>
<dbReference type="InterPro" id="IPR009000">
    <property type="entry name" value="Transl_B-barrel_sf"/>
</dbReference>
<dbReference type="InterPro" id="IPR013842">
    <property type="entry name" value="LepA_CTD"/>
</dbReference>
<dbReference type="NCBIfam" id="TIGR00231">
    <property type="entry name" value="small_GTP"/>
    <property type="match status" value="1"/>
</dbReference>
<dbReference type="FunFam" id="2.40.30.10:FF:000015">
    <property type="entry name" value="Translation factor GUF1, mitochondrial"/>
    <property type="match status" value="1"/>
</dbReference>
<dbReference type="SUPFAM" id="SSF52540">
    <property type="entry name" value="P-loop containing nucleoside triphosphate hydrolases"/>
    <property type="match status" value="1"/>
</dbReference>
<dbReference type="FunFam" id="3.40.50.300:FF:000078">
    <property type="entry name" value="Elongation factor 4"/>
    <property type="match status" value="1"/>
</dbReference>